<protein>
    <submittedName>
        <fullName evidence="2">Uncharacterized protein</fullName>
    </submittedName>
</protein>
<evidence type="ECO:0000313" key="2">
    <source>
        <dbReference type="EMBL" id="CAD7206613.1"/>
    </source>
</evidence>
<gene>
    <name evidence="2" type="ORF">TDIB3V08_LOCUS12762</name>
</gene>
<evidence type="ECO:0000256" key="1">
    <source>
        <dbReference type="SAM" id="MobiDB-lite"/>
    </source>
</evidence>
<reference evidence="2" key="1">
    <citation type="submission" date="2020-11" db="EMBL/GenBank/DDBJ databases">
        <authorList>
            <person name="Tran Van P."/>
        </authorList>
    </citation>
    <scope>NUCLEOTIDE SEQUENCE</scope>
</reference>
<dbReference type="EMBL" id="OA584230">
    <property type="protein sequence ID" value="CAD7206613.1"/>
    <property type="molecule type" value="Genomic_DNA"/>
</dbReference>
<proteinExistence type="predicted"/>
<accession>A0A7R8ZEN2</accession>
<feature type="compositionally biased region" description="Basic and acidic residues" evidence="1">
    <location>
        <begin position="16"/>
        <end position="26"/>
    </location>
</feature>
<name>A0A7R8ZEN2_TIMDO</name>
<dbReference type="AlphaFoldDB" id="A0A7R8ZEN2"/>
<sequence length="108" mass="12228">MEAGSHFSESGGGEKQQSREVSIKDKIKIEPEMDLDPPEYISVAIKSEIPDSFEPESSCPTLPLKQVSDVIGSMFFLDYSPHDTYPMRRHPCGLIGNDSPRWRSWLTR</sequence>
<organism evidence="2">
    <name type="scientific">Timema douglasi</name>
    <name type="common">Walking stick</name>
    <dbReference type="NCBI Taxonomy" id="61478"/>
    <lineage>
        <taxon>Eukaryota</taxon>
        <taxon>Metazoa</taxon>
        <taxon>Ecdysozoa</taxon>
        <taxon>Arthropoda</taxon>
        <taxon>Hexapoda</taxon>
        <taxon>Insecta</taxon>
        <taxon>Pterygota</taxon>
        <taxon>Neoptera</taxon>
        <taxon>Polyneoptera</taxon>
        <taxon>Phasmatodea</taxon>
        <taxon>Timematodea</taxon>
        <taxon>Timematoidea</taxon>
        <taxon>Timematidae</taxon>
        <taxon>Timema</taxon>
    </lineage>
</organism>
<feature type="region of interest" description="Disordered" evidence="1">
    <location>
        <begin position="1"/>
        <end position="26"/>
    </location>
</feature>